<protein>
    <recommendedName>
        <fullName evidence="4">Lipoprotein</fullName>
    </recommendedName>
</protein>
<evidence type="ECO:0008006" key="4">
    <source>
        <dbReference type="Google" id="ProtNLM"/>
    </source>
</evidence>
<reference evidence="2 3" key="1">
    <citation type="submission" date="2020-12" db="EMBL/GenBank/DDBJ databases">
        <title>FDA dAtabase for Regulatory Grade micrObial Sequences (FDA-ARGOS): Supporting development and validation of Infectious Disease Dx tests.</title>
        <authorList>
            <person name="Sproer C."/>
            <person name="Gronow S."/>
            <person name="Severitt S."/>
            <person name="Schroder I."/>
            <person name="Tallon L."/>
            <person name="Sadzewicz L."/>
            <person name="Zhao X."/>
            <person name="Boylan J."/>
            <person name="Ott S."/>
            <person name="Bowen H."/>
            <person name="Vavikolanu K."/>
            <person name="Mehta A."/>
            <person name="Aluvathingal J."/>
            <person name="Nadendla S."/>
            <person name="Lowell S."/>
            <person name="Myers T."/>
            <person name="Yan Y."/>
            <person name="Sichtig H."/>
        </authorList>
    </citation>
    <scope>NUCLEOTIDE SEQUENCE [LARGE SCALE GENOMIC DNA]</scope>
    <source>
        <strain evidence="2 3">FDAARGOS_890</strain>
    </source>
</reference>
<accession>A0A7T2YVB3</accession>
<dbReference type="RefSeq" id="WP_016447001.1">
    <property type="nucleotide sequence ID" value="NZ_CP065748.1"/>
</dbReference>
<keyword evidence="3" id="KW-1185">Reference proteome</keyword>
<keyword evidence="1" id="KW-0732">Signal</keyword>
<name>A0A7T2YVB3_9BURK</name>
<organism evidence="2 3">
    <name type="scientific">Delftia lacustris</name>
    <dbReference type="NCBI Taxonomy" id="558537"/>
    <lineage>
        <taxon>Bacteria</taxon>
        <taxon>Pseudomonadati</taxon>
        <taxon>Pseudomonadota</taxon>
        <taxon>Betaproteobacteria</taxon>
        <taxon>Burkholderiales</taxon>
        <taxon>Comamonadaceae</taxon>
        <taxon>Delftia</taxon>
    </lineage>
</organism>
<feature type="chain" id="PRO_5032821372" description="Lipoprotein" evidence="1">
    <location>
        <begin position="31"/>
        <end position="385"/>
    </location>
</feature>
<dbReference type="Proteomes" id="UP000595064">
    <property type="component" value="Chromosome"/>
</dbReference>
<dbReference type="KEGG" id="dla:I6G47_04920"/>
<proteinExistence type="predicted"/>
<feature type="signal peptide" evidence="1">
    <location>
        <begin position="1"/>
        <end position="30"/>
    </location>
</feature>
<evidence type="ECO:0000256" key="1">
    <source>
        <dbReference type="SAM" id="SignalP"/>
    </source>
</evidence>
<evidence type="ECO:0000313" key="2">
    <source>
        <dbReference type="EMBL" id="QPS82424.1"/>
    </source>
</evidence>
<sequence>MPWSATSRRFATIGVMLASALLSVACTRNADDSPAVSSVQAKPASFASSNDQDPYRYLYTVYCNGTVDRLDLVQRSKVGSFQLSERSGSPPAVAALAQPGVRPGGCLARSVATDDAQDRTAAMVHIVASSHVDPDADGRKPYQLLTFELPQWTLQQTRNLGSLDAPPRLAISANASLTVQPRDEDPAAAMAAQVQSWAGADAMTWANAIEWSAGNVLLTYALPDQRGTGAALALRTDARIVRLAEFRHGSGDIPPDLRLAPGGQFVLATMKRSVPLGEGLSKVEATGELRLYGADGRQLSVLNLESLAGSVLALSQSGKLDLDQPRTDNDWFNVALTPGGLAVFTDRRGNYQFIALGHTFRPDPVIDPALDDADGARPGLVYAAR</sequence>
<evidence type="ECO:0000313" key="3">
    <source>
        <dbReference type="Proteomes" id="UP000595064"/>
    </source>
</evidence>
<gene>
    <name evidence="2" type="ORF">I6G47_04920</name>
</gene>
<dbReference type="EMBL" id="CP065748">
    <property type="protein sequence ID" value="QPS82424.1"/>
    <property type="molecule type" value="Genomic_DNA"/>
</dbReference>
<dbReference type="AlphaFoldDB" id="A0A7T2YVB3"/>